<keyword evidence="2" id="KW-0862">Zinc</keyword>
<dbReference type="AlphaFoldDB" id="A0A5C8KPC2"/>
<proteinExistence type="predicted"/>
<dbReference type="InterPro" id="IPR023212">
    <property type="entry name" value="Hsp33_helix_hairpin_bin_dom_sf"/>
</dbReference>
<dbReference type="CDD" id="cd00498">
    <property type="entry name" value="Hsp33"/>
    <property type="match status" value="1"/>
</dbReference>
<keyword evidence="5" id="KW-0676">Redox-active center</keyword>
<dbReference type="PANTHER" id="PTHR30111:SF1">
    <property type="entry name" value="33 KDA CHAPERONIN"/>
    <property type="match status" value="1"/>
</dbReference>
<dbReference type="InterPro" id="IPR016153">
    <property type="entry name" value="Heat_shock_Hsp33_N"/>
</dbReference>
<dbReference type="PANTHER" id="PTHR30111">
    <property type="entry name" value="33 KDA CHAPERONIN"/>
    <property type="match status" value="1"/>
</dbReference>
<keyword evidence="7" id="KW-1185">Reference proteome</keyword>
<dbReference type="InterPro" id="IPR016154">
    <property type="entry name" value="Heat_shock_Hsp33_C"/>
</dbReference>
<dbReference type="Pfam" id="PF01430">
    <property type="entry name" value="HSP33"/>
    <property type="match status" value="1"/>
</dbReference>
<keyword evidence="1" id="KW-0963">Cytoplasm</keyword>
<dbReference type="GO" id="GO:0042026">
    <property type="term" value="P:protein refolding"/>
    <property type="evidence" value="ECO:0007669"/>
    <property type="project" value="TreeGrafter"/>
</dbReference>
<evidence type="ECO:0000256" key="4">
    <source>
        <dbReference type="ARBA" id="ARBA00023186"/>
    </source>
</evidence>
<dbReference type="Gene3D" id="3.55.30.10">
    <property type="entry name" value="Hsp33 domain"/>
    <property type="match status" value="1"/>
</dbReference>
<name>A0A5C8KPC2_9GAMM</name>
<dbReference type="Proteomes" id="UP000321248">
    <property type="component" value="Unassembled WGS sequence"/>
</dbReference>
<dbReference type="Gene3D" id="3.90.1280.10">
    <property type="entry name" value="HSP33 redox switch-like"/>
    <property type="match status" value="1"/>
</dbReference>
<dbReference type="GO" id="GO:0051082">
    <property type="term" value="F:unfolded protein binding"/>
    <property type="evidence" value="ECO:0007669"/>
    <property type="project" value="InterPro"/>
</dbReference>
<dbReference type="GO" id="GO:0005737">
    <property type="term" value="C:cytoplasm"/>
    <property type="evidence" value="ECO:0007669"/>
    <property type="project" value="InterPro"/>
</dbReference>
<gene>
    <name evidence="6" type="ORF">FU658_07845</name>
</gene>
<dbReference type="SUPFAM" id="SSF64397">
    <property type="entry name" value="Hsp33 domain"/>
    <property type="match status" value="1"/>
</dbReference>
<evidence type="ECO:0000256" key="1">
    <source>
        <dbReference type="ARBA" id="ARBA00022490"/>
    </source>
</evidence>
<keyword evidence="4" id="KW-0143">Chaperone</keyword>
<comment type="caution">
    <text evidence="6">The sequence shown here is derived from an EMBL/GenBank/DDBJ whole genome shotgun (WGS) entry which is preliminary data.</text>
</comment>
<dbReference type="SUPFAM" id="SSF118352">
    <property type="entry name" value="HSP33 redox switch-like"/>
    <property type="match status" value="1"/>
</dbReference>
<protein>
    <submittedName>
        <fullName evidence="6">Hsp33 family molecular chaperone HslO</fullName>
    </submittedName>
</protein>
<keyword evidence="3" id="KW-1015">Disulfide bond</keyword>
<dbReference type="PIRSF" id="PIRSF005261">
    <property type="entry name" value="Heat_shock_Hsp33"/>
    <property type="match status" value="1"/>
</dbReference>
<evidence type="ECO:0000256" key="3">
    <source>
        <dbReference type="ARBA" id="ARBA00023157"/>
    </source>
</evidence>
<dbReference type="InterPro" id="IPR000397">
    <property type="entry name" value="Heat_shock_Hsp33"/>
</dbReference>
<dbReference type="EMBL" id="VRTS01000004">
    <property type="protein sequence ID" value="TXK62642.1"/>
    <property type="molecule type" value="Genomic_DNA"/>
</dbReference>
<accession>A0A5C8KPC2</accession>
<sequence>MTPDSSPPAHDTDLDTADRDALSRFVLERSGVRGVLVRLDATWTEIQARADYPDVIAERLGECCAAAALFTGHTKVDGRLTIQLNGPGPVRTLFAECTHEGTLRGIAQFTAPVPETIAPRDMGRDAVMAITIESRPPGKAEPVRYQGLVGLDAPDFPAAFEAYFSQSEQLPTRIVLAGKGERVSGLMIQQLPGTDGDPDGWVRACALLDTLGADELQSTPVGTLLYRLFHEDEVRLLGARPLSFACSCSRERVANVLISLGQTEAMAAAESGVAQITCEFCNASYEFTRADVAALFAAPAGPGRVH</sequence>
<dbReference type="RefSeq" id="WP_147891565.1">
    <property type="nucleotide sequence ID" value="NZ_VRTS01000004.1"/>
</dbReference>
<evidence type="ECO:0000256" key="2">
    <source>
        <dbReference type="ARBA" id="ARBA00022833"/>
    </source>
</evidence>
<evidence type="ECO:0000313" key="7">
    <source>
        <dbReference type="Proteomes" id="UP000321248"/>
    </source>
</evidence>
<dbReference type="GO" id="GO:0044183">
    <property type="term" value="F:protein folding chaperone"/>
    <property type="evidence" value="ECO:0007669"/>
    <property type="project" value="TreeGrafter"/>
</dbReference>
<organism evidence="6 7">
    <name type="scientific">Alkalisalibacterium limincola</name>
    <dbReference type="NCBI Taxonomy" id="2699169"/>
    <lineage>
        <taxon>Bacteria</taxon>
        <taxon>Pseudomonadati</taxon>
        <taxon>Pseudomonadota</taxon>
        <taxon>Gammaproteobacteria</taxon>
        <taxon>Lysobacterales</taxon>
        <taxon>Lysobacteraceae</taxon>
        <taxon>Alkalisalibacterium</taxon>
    </lineage>
</organism>
<evidence type="ECO:0000313" key="6">
    <source>
        <dbReference type="EMBL" id="TXK62642.1"/>
    </source>
</evidence>
<evidence type="ECO:0000256" key="5">
    <source>
        <dbReference type="ARBA" id="ARBA00023284"/>
    </source>
</evidence>
<dbReference type="OrthoDB" id="9793753at2"/>
<dbReference type="Gene3D" id="1.10.287.480">
    <property type="entry name" value="helix hairpin bin"/>
    <property type="match status" value="1"/>
</dbReference>
<reference evidence="6 7" key="1">
    <citation type="submission" date="2019-08" db="EMBL/GenBank/DDBJ databases">
        <authorList>
            <person name="Karlyshev A.V."/>
        </authorList>
    </citation>
    <scope>NUCLEOTIDE SEQUENCE [LARGE SCALE GENOMIC DNA]</scope>
    <source>
        <strain evidence="6 7">Alg18-2.2</strain>
    </source>
</reference>